<dbReference type="InterPro" id="IPR057727">
    <property type="entry name" value="WCX_dom"/>
</dbReference>
<dbReference type="InterPro" id="IPR051534">
    <property type="entry name" value="CBASS_pafABC_assoc_protein"/>
</dbReference>
<dbReference type="Proteomes" id="UP001200470">
    <property type="component" value="Unassembled WGS sequence"/>
</dbReference>
<feature type="domain" description="WYL" evidence="1">
    <location>
        <begin position="120"/>
        <end position="184"/>
    </location>
</feature>
<evidence type="ECO:0000259" key="1">
    <source>
        <dbReference type="Pfam" id="PF13280"/>
    </source>
</evidence>
<keyword evidence="4" id="KW-1185">Reference proteome</keyword>
<dbReference type="PANTHER" id="PTHR34580">
    <property type="match status" value="1"/>
</dbReference>
<dbReference type="Pfam" id="PF25583">
    <property type="entry name" value="WCX"/>
    <property type="match status" value="1"/>
</dbReference>
<comment type="caution">
    <text evidence="3">The sequence shown here is derived from an EMBL/GenBank/DDBJ whole genome shotgun (WGS) entry which is preliminary data.</text>
</comment>
<feature type="domain" description="WCX" evidence="2">
    <location>
        <begin position="220"/>
        <end position="295"/>
    </location>
</feature>
<dbReference type="Pfam" id="PF13280">
    <property type="entry name" value="WYL"/>
    <property type="match status" value="1"/>
</dbReference>
<gene>
    <name evidence="3" type="ORF">I6E12_03460</name>
</gene>
<dbReference type="EMBL" id="JADYTN010000005">
    <property type="protein sequence ID" value="MCF2563168.1"/>
    <property type="molecule type" value="Genomic_DNA"/>
</dbReference>
<name>A0ABS9CDI0_9BACT</name>
<sequence length="302" mass="36140">MAKNLLNKYVWLVETIYKAKKITYEEINQSWLDNDLSEGNPLPLRTFHKWRIAIEEMFGLIIENEQSGRYRYYIENADELRSGSMRSWLFNTLTVSNLMIENVSIKDKVLFEKIPDGEQYLPIILEALKKNLVLGMTYQSFSRDEANTFEIEPYCLKAFKQRWYIVGRSPYYDKIMIYALDRVQWMELKETSFKYPKDFVPEEFFYDCLGIIADQNVKVETVKFKVSSGQANYLRSLTLHHTQQEVERTDEYSIFTVRLRPTFDFRQEVLSQGCDIEVLEPKWFRDEVAEICKHMWNKYKED</sequence>
<protein>
    <submittedName>
        <fullName evidence="3">WYL domain-containing protein</fullName>
    </submittedName>
</protein>
<reference evidence="3 4" key="1">
    <citation type="submission" date="2020-12" db="EMBL/GenBank/DDBJ databases">
        <title>Whole genome sequences of gut porcine anaerobes.</title>
        <authorList>
            <person name="Kubasova T."/>
            <person name="Jahodarova E."/>
            <person name="Rychlik I."/>
        </authorList>
    </citation>
    <scope>NUCLEOTIDE SEQUENCE [LARGE SCALE GENOMIC DNA]</scope>
    <source>
        <strain evidence="3 4">An925</strain>
    </source>
</reference>
<evidence type="ECO:0000313" key="4">
    <source>
        <dbReference type="Proteomes" id="UP001200470"/>
    </source>
</evidence>
<proteinExistence type="predicted"/>
<dbReference type="PANTHER" id="PTHR34580:SF9">
    <property type="entry name" value="SLL5097 PROTEIN"/>
    <property type="match status" value="1"/>
</dbReference>
<organism evidence="3 4">
    <name type="scientific">Xylanibacter brevis</name>
    <dbReference type="NCBI Taxonomy" id="83231"/>
    <lineage>
        <taxon>Bacteria</taxon>
        <taxon>Pseudomonadati</taxon>
        <taxon>Bacteroidota</taxon>
        <taxon>Bacteroidia</taxon>
        <taxon>Bacteroidales</taxon>
        <taxon>Prevotellaceae</taxon>
        <taxon>Xylanibacter</taxon>
    </lineage>
</organism>
<dbReference type="RefSeq" id="WP_094389488.1">
    <property type="nucleotide sequence ID" value="NZ_JADYTN010000005.1"/>
</dbReference>
<accession>A0ABS9CDI0</accession>
<dbReference type="PROSITE" id="PS52050">
    <property type="entry name" value="WYL"/>
    <property type="match status" value="1"/>
</dbReference>
<dbReference type="InterPro" id="IPR026881">
    <property type="entry name" value="WYL_dom"/>
</dbReference>
<evidence type="ECO:0000313" key="3">
    <source>
        <dbReference type="EMBL" id="MCF2563168.1"/>
    </source>
</evidence>
<evidence type="ECO:0000259" key="2">
    <source>
        <dbReference type="Pfam" id="PF25583"/>
    </source>
</evidence>